<dbReference type="Proteomes" id="UP000294543">
    <property type="component" value="Unassembled WGS sequence"/>
</dbReference>
<dbReference type="AlphaFoldDB" id="A0A4R4WDZ1"/>
<name>A0A4R4WDZ1_9ACTN</name>
<organism evidence="3 4">
    <name type="scientific">Nonomuraea diastatica</name>
    <dbReference type="NCBI Taxonomy" id="1848329"/>
    <lineage>
        <taxon>Bacteria</taxon>
        <taxon>Bacillati</taxon>
        <taxon>Actinomycetota</taxon>
        <taxon>Actinomycetes</taxon>
        <taxon>Streptosporangiales</taxon>
        <taxon>Streptosporangiaceae</taxon>
        <taxon>Nonomuraea</taxon>
    </lineage>
</organism>
<evidence type="ECO:0000256" key="1">
    <source>
        <dbReference type="PIRSR" id="PIRSR007531-1"/>
    </source>
</evidence>
<accession>A0A4R4WDZ1</accession>
<dbReference type="GO" id="GO:0005524">
    <property type="term" value="F:ATP binding"/>
    <property type="evidence" value="ECO:0007669"/>
    <property type="project" value="InterPro"/>
</dbReference>
<dbReference type="Gene3D" id="3.40.50.300">
    <property type="entry name" value="P-loop containing nucleotide triphosphate hydrolases"/>
    <property type="match status" value="1"/>
</dbReference>
<proteinExistence type="predicted"/>
<comment type="caution">
    <text evidence="3">The sequence shown here is derived from an EMBL/GenBank/DDBJ whole genome shotgun (WGS) entry which is preliminary data.</text>
</comment>
<sequence>MVATTVARVPYSGPEGRVIFLNGTSSAGKTTLARAIQDQSDIPFVYWGIDTLFSLVPPNWGGGRDGPLSRSGFWYDRTTRDEDGHPQVVIRYGPVGRRMIRSACTAAASFARGGDSVVIDEMLLTPDLLLMWTEALAGLDVLLVGVMCPLAIAEQRETGRRNPPGLARGHLRTVHDHGVAYDMTVDTSTGTPTGLAEAVLLRQSGRR</sequence>
<gene>
    <name evidence="3" type="ORF">E1294_29015</name>
</gene>
<dbReference type="SUPFAM" id="SSF52540">
    <property type="entry name" value="P-loop containing nucleoside triphosphate hydrolases"/>
    <property type="match status" value="1"/>
</dbReference>
<keyword evidence="4" id="KW-1185">Reference proteome</keyword>
<dbReference type="EMBL" id="SMKP01000093">
    <property type="protein sequence ID" value="TDD17052.1"/>
    <property type="molecule type" value="Genomic_DNA"/>
</dbReference>
<keyword evidence="3" id="KW-0808">Transferase</keyword>
<evidence type="ECO:0000256" key="2">
    <source>
        <dbReference type="PIRSR" id="PIRSR007531-2"/>
    </source>
</evidence>
<dbReference type="Pfam" id="PF07931">
    <property type="entry name" value="CPT"/>
    <property type="match status" value="1"/>
</dbReference>
<feature type="active site" evidence="1">
    <location>
        <position position="50"/>
    </location>
</feature>
<feature type="binding site" evidence="2">
    <location>
        <begin position="23"/>
        <end position="30"/>
    </location>
    <ligand>
        <name>ATP</name>
        <dbReference type="ChEBI" id="CHEBI:30616"/>
    </ligand>
</feature>
<evidence type="ECO:0000313" key="4">
    <source>
        <dbReference type="Proteomes" id="UP000294543"/>
    </source>
</evidence>
<dbReference type="InterPro" id="IPR012853">
    <property type="entry name" value="CPT"/>
</dbReference>
<dbReference type="PIRSF" id="PIRSF007531">
    <property type="entry name" value="CPT"/>
    <property type="match status" value="1"/>
</dbReference>
<reference evidence="3 4" key="1">
    <citation type="submission" date="2019-03" db="EMBL/GenBank/DDBJ databases">
        <title>Draft genome sequences of novel Actinobacteria.</title>
        <authorList>
            <person name="Sahin N."/>
            <person name="Ay H."/>
            <person name="Saygin H."/>
        </authorList>
    </citation>
    <scope>NUCLEOTIDE SEQUENCE [LARGE SCALE GENOMIC DNA]</scope>
    <source>
        <strain evidence="3 4">KC712</strain>
    </source>
</reference>
<dbReference type="OrthoDB" id="67453at2"/>
<evidence type="ECO:0000313" key="3">
    <source>
        <dbReference type="EMBL" id="TDD17052.1"/>
    </source>
</evidence>
<dbReference type="InterPro" id="IPR027417">
    <property type="entry name" value="P-loop_NTPase"/>
</dbReference>
<dbReference type="GO" id="GO:0016740">
    <property type="term" value="F:transferase activity"/>
    <property type="evidence" value="ECO:0007669"/>
    <property type="project" value="UniProtKB-KW"/>
</dbReference>
<protein>
    <submittedName>
        <fullName evidence="3">Chloramphenicol phosphotransferase</fullName>
    </submittedName>
</protein>